<dbReference type="Pfam" id="PF06210">
    <property type="entry name" value="DUF1003"/>
    <property type="match status" value="1"/>
</dbReference>
<proteinExistence type="predicted"/>
<evidence type="ECO:0000256" key="1">
    <source>
        <dbReference type="SAM" id="MobiDB-lite"/>
    </source>
</evidence>
<keyword evidence="2" id="KW-1133">Transmembrane helix</keyword>
<keyword evidence="4" id="KW-1185">Reference proteome</keyword>
<sequence length="211" mass="24668">MDDRKREDRKGRRDDSPRQRIQGELRELRQLRELRAREGVRPQRPEGGTGRSRLDQPRTGRRALIPMPTYDPEAFGKLSERIARFLGTGRFIVWMSVVIVAWVVWNTLLPATVRFDEYPFIFLTLMLSLQASYAAPLILLAQNRQDDRDRVNMEQDRARSDRNIADTEYLTREVAALRQGLGEVATRDFVRSELMALLKELDDRRESRDLV</sequence>
<dbReference type="PANTHER" id="PTHR41386:SF1">
    <property type="entry name" value="MEMBRANE PROTEIN"/>
    <property type="match status" value="1"/>
</dbReference>
<organism evidence="3 4">
    <name type="scientific">Kitasatospora arboriphila</name>
    <dbReference type="NCBI Taxonomy" id="258052"/>
    <lineage>
        <taxon>Bacteria</taxon>
        <taxon>Bacillati</taxon>
        <taxon>Actinomycetota</taxon>
        <taxon>Actinomycetes</taxon>
        <taxon>Kitasatosporales</taxon>
        <taxon>Streptomycetaceae</taxon>
        <taxon>Kitasatospora</taxon>
    </lineage>
</organism>
<evidence type="ECO:0000256" key="2">
    <source>
        <dbReference type="SAM" id="Phobius"/>
    </source>
</evidence>
<keyword evidence="2" id="KW-0812">Transmembrane</keyword>
<dbReference type="EMBL" id="BAAALD010000076">
    <property type="protein sequence ID" value="GAA1109531.1"/>
    <property type="molecule type" value="Genomic_DNA"/>
</dbReference>
<evidence type="ECO:0000313" key="4">
    <source>
        <dbReference type="Proteomes" id="UP001499987"/>
    </source>
</evidence>
<comment type="caution">
    <text evidence="3">The sequence shown here is derived from an EMBL/GenBank/DDBJ whole genome shotgun (WGS) entry which is preliminary data.</text>
</comment>
<gene>
    <name evidence="3" type="ORF">GCM10009663_58960</name>
</gene>
<feature type="transmembrane region" description="Helical" evidence="2">
    <location>
        <begin position="120"/>
        <end position="140"/>
    </location>
</feature>
<dbReference type="PANTHER" id="PTHR41386">
    <property type="entry name" value="INTEGRAL MEMBRANE PROTEIN-RELATED"/>
    <property type="match status" value="1"/>
</dbReference>
<reference evidence="3 4" key="1">
    <citation type="journal article" date="2019" name="Int. J. Syst. Evol. Microbiol.">
        <title>The Global Catalogue of Microorganisms (GCM) 10K type strain sequencing project: providing services to taxonomists for standard genome sequencing and annotation.</title>
        <authorList>
            <consortium name="The Broad Institute Genomics Platform"/>
            <consortium name="The Broad Institute Genome Sequencing Center for Infectious Disease"/>
            <person name="Wu L."/>
            <person name="Ma J."/>
        </authorList>
    </citation>
    <scope>NUCLEOTIDE SEQUENCE [LARGE SCALE GENOMIC DNA]</scope>
    <source>
        <strain evidence="3 4">JCM 13002</strain>
    </source>
</reference>
<dbReference type="Proteomes" id="UP001499987">
    <property type="component" value="Unassembled WGS sequence"/>
</dbReference>
<name>A0ABN1TZA8_9ACTN</name>
<feature type="region of interest" description="Disordered" evidence="1">
    <location>
        <begin position="1"/>
        <end position="22"/>
    </location>
</feature>
<dbReference type="InterPro" id="IPR010406">
    <property type="entry name" value="DUF1003"/>
</dbReference>
<feature type="region of interest" description="Disordered" evidence="1">
    <location>
        <begin position="35"/>
        <end position="66"/>
    </location>
</feature>
<feature type="compositionally biased region" description="Basic and acidic residues" evidence="1">
    <location>
        <begin position="35"/>
        <end position="44"/>
    </location>
</feature>
<accession>A0ABN1TZA8</accession>
<feature type="transmembrane region" description="Helical" evidence="2">
    <location>
        <begin position="91"/>
        <end position="108"/>
    </location>
</feature>
<protein>
    <submittedName>
        <fullName evidence="3">DUF1003 domain-containing protein</fullName>
    </submittedName>
</protein>
<dbReference type="RefSeq" id="WP_344626741.1">
    <property type="nucleotide sequence ID" value="NZ_BAAALD010000076.1"/>
</dbReference>
<evidence type="ECO:0000313" key="3">
    <source>
        <dbReference type="EMBL" id="GAA1109531.1"/>
    </source>
</evidence>
<keyword evidence="2" id="KW-0472">Membrane</keyword>